<accession>A0A3M8V4H2</accession>
<dbReference type="Proteomes" id="UP000275401">
    <property type="component" value="Unassembled WGS sequence"/>
</dbReference>
<dbReference type="EMBL" id="RIBZ01000520">
    <property type="protein sequence ID" value="RNG12430.1"/>
    <property type="molecule type" value="Genomic_DNA"/>
</dbReference>
<keyword evidence="2" id="KW-1185">Reference proteome</keyword>
<evidence type="ECO:0000313" key="1">
    <source>
        <dbReference type="EMBL" id="RNG12430.1"/>
    </source>
</evidence>
<organism evidence="1 2">
    <name type="scientific">Streptomyces botrytidirepellens</name>
    <dbReference type="NCBI Taxonomy" id="2486417"/>
    <lineage>
        <taxon>Bacteria</taxon>
        <taxon>Bacillati</taxon>
        <taxon>Actinomycetota</taxon>
        <taxon>Actinomycetes</taxon>
        <taxon>Kitasatosporales</taxon>
        <taxon>Streptomycetaceae</taxon>
        <taxon>Streptomyces</taxon>
    </lineage>
</organism>
<proteinExistence type="predicted"/>
<dbReference type="RefSeq" id="WP_123105453.1">
    <property type="nucleotide sequence ID" value="NZ_RIBZ01000520.1"/>
</dbReference>
<sequence length="213" mass="23013">MVTSADDTHDTVGLRFQEHTRRPSAVTGAVTIDRTTGAFTVRAQTPSQRWYTALNTLGRLHTTLHDAPAPDPEAVRWEWQPLACTHPGALTGTLSLAPHLTVSTFIDRAPTPASDRSYAAAWLTITPAAREHCLAAWALGAAFLGTFITQDPAYRPTAPGGHLLHHNPTDDFMPVDPLDDDDEPPVGMCICGSLPGREECSRCALAPQERDAD</sequence>
<reference evidence="1 2" key="1">
    <citation type="submission" date="2018-11" db="EMBL/GenBank/DDBJ databases">
        <title>The Potential of Streptomyces as Biocontrol Agents against the Tomato grey mould, Botrytis cinerea (Gray mold) Frontiers in Microbiology.</title>
        <authorList>
            <person name="Li D."/>
        </authorList>
    </citation>
    <scope>NUCLEOTIDE SEQUENCE [LARGE SCALE GENOMIC DNA]</scope>
    <source>
        <strain evidence="1 2">NEAU-LD23</strain>
    </source>
</reference>
<name>A0A3M8V4H2_9ACTN</name>
<comment type="caution">
    <text evidence="1">The sequence shown here is derived from an EMBL/GenBank/DDBJ whole genome shotgun (WGS) entry which is preliminary data.</text>
</comment>
<evidence type="ECO:0000313" key="2">
    <source>
        <dbReference type="Proteomes" id="UP000275401"/>
    </source>
</evidence>
<dbReference type="AlphaFoldDB" id="A0A3M8V4H2"/>
<gene>
    <name evidence="1" type="ORF">EEJ42_32240</name>
</gene>
<protein>
    <submittedName>
        <fullName evidence="1">Uncharacterized protein</fullName>
    </submittedName>
</protein>